<dbReference type="InterPro" id="IPR036249">
    <property type="entry name" value="Thioredoxin-like_sf"/>
</dbReference>
<keyword evidence="3" id="KW-1185">Reference proteome</keyword>
<dbReference type="SUPFAM" id="SSF52833">
    <property type="entry name" value="Thioredoxin-like"/>
    <property type="match status" value="1"/>
</dbReference>
<dbReference type="PANTHER" id="PTHR13887">
    <property type="entry name" value="GLUTATHIONE S-TRANSFERASE KAPPA"/>
    <property type="match status" value="1"/>
</dbReference>
<dbReference type="Gene3D" id="3.40.30.10">
    <property type="entry name" value="Glutaredoxin"/>
    <property type="match status" value="1"/>
</dbReference>
<gene>
    <name evidence="2" type="ORF">FXN65_16140</name>
</gene>
<dbReference type="InterPro" id="IPR001853">
    <property type="entry name" value="DSBA-like_thioredoxin_dom"/>
</dbReference>
<feature type="domain" description="DSBA-like thioredoxin" evidence="1">
    <location>
        <begin position="6"/>
        <end position="164"/>
    </location>
</feature>
<accession>A0A5J6QPB3</accession>
<dbReference type="PANTHER" id="PTHR13887:SF41">
    <property type="entry name" value="THIOREDOXIN SUPERFAMILY PROTEIN"/>
    <property type="match status" value="1"/>
</dbReference>
<name>A0A5J6QPB3_9GAMM</name>
<dbReference type="CDD" id="cd03024">
    <property type="entry name" value="DsbA_FrnE"/>
    <property type="match status" value="1"/>
</dbReference>
<evidence type="ECO:0000259" key="1">
    <source>
        <dbReference type="Pfam" id="PF01323"/>
    </source>
</evidence>
<dbReference type="KEGG" id="plal:FXN65_16140"/>
<dbReference type="GO" id="GO:0016491">
    <property type="term" value="F:oxidoreductase activity"/>
    <property type="evidence" value="ECO:0007669"/>
    <property type="project" value="InterPro"/>
</dbReference>
<dbReference type="EMBL" id="CP043311">
    <property type="protein sequence ID" value="QEY63512.1"/>
    <property type="molecule type" value="Genomic_DNA"/>
</dbReference>
<reference evidence="2 3" key="1">
    <citation type="submission" date="2019-08" db="EMBL/GenBank/DDBJ databases">
        <title>Whole-genome Sequencing of e-waste polymer degrading bacterium Pseudomonas sp. strain PE08.</title>
        <authorList>
            <person name="Kirdat K."/>
            <person name="Debbarma P."/>
            <person name="Narawade N."/>
            <person name="Suyal D."/>
            <person name="Thorat V."/>
            <person name="Shouche Y."/>
            <person name="Goel R."/>
            <person name="Yadav A."/>
        </authorList>
    </citation>
    <scope>NUCLEOTIDE SEQUENCE [LARGE SCALE GENOMIC DNA]</scope>
    <source>
        <strain evidence="2 3">PE08</strain>
    </source>
</reference>
<organism evidence="2 3">
    <name type="scientific">Metapseudomonas lalkuanensis</name>
    <dbReference type="NCBI Taxonomy" id="2604832"/>
    <lineage>
        <taxon>Bacteria</taxon>
        <taxon>Pseudomonadati</taxon>
        <taxon>Pseudomonadota</taxon>
        <taxon>Gammaproteobacteria</taxon>
        <taxon>Pseudomonadales</taxon>
        <taxon>Pseudomonadaceae</taxon>
        <taxon>Metapseudomonas</taxon>
    </lineage>
</organism>
<proteinExistence type="predicted"/>
<dbReference type="AlphaFoldDB" id="A0A5J6QPB3"/>
<evidence type="ECO:0000313" key="3">
    <source>
        <dbReference type="Proteomes" id="UP000327179"/>
    </source>
</evidence>
<protein>
    <submittedName>
        <fullName evidence="2">DsbA family oxidoreductase</fullName>
    </submittedName>
</protein>
<sequence length="222" mass="24776">MKSLLVEMTFDFICPWCLIGKRNLEKAVRTLAQSRPDVQVQTRWRGVQLLPHLPAQGVPFMEFYVQRLGSEAAVRARQEQVQDAAYHADVDVDLRRIEVMPNTANAHRLLALAMEQGSERQVDTLLERLFAGYFQSGEDLGNSELLLSVARQCGFDPRRLEAALFDDGRPYIGSDAVPATQAVPSFAIDRRLSLAGAQPPWLMLAQLQRALDLRAVAEACTA</sequence>
<dbReference type="Proteomes" id="UP000327179">
    <property type="component" value="Chromosome"/>
</dbReference>
<dbReference type="RefSeq" id="WP_151134177.1">
    <property type="nucleotide sequence ID" value="NZ_CP043311.1"/>
</dbReference>
<evidence type="ECO:0000313" key="2">
    <source>
        <dbReference type="EMBL" id="QEY63512.1"/>
    </source>
</evidence>
<dbReference type="Pfam" id="PF01323">
    <property type="entry name" value="DSBA"/>
    <property type="match status" value="1"/>
</dbReference>